<keyword evidence="3" id="KW-1185">Reference proteome</keyword>
<proteinExistence type="predicted"/>
<organism evidence="2 3">
    <name type="scientific">Arthrobacter psychrolactophilus</name>
    <dbReference type="NCBI Taxonomy" id="92442"/>
    <lineage>
        <taxon>Bacteria</taxon>
        <taxon>Bacillati</taxon>
        <taxon>Actinomycetota</taxon>
        <taxon>Actinomycetes</taxon>
        <taxon>Micrococcales</taxon>
        <taxon>Micrococcaceae</taxon>
        <taxon>Arthrobacter</taxon>
    </lineage>
</organism>
<dbReference type="InterPro" id="IPR011053">
    <property type="entry name" value="Single_hybrid_motif"/>
</dbReference>
<dbReference type="Gene3D" id="2.40.50.100">
    <property type="match status" value="1"/>
</dbReference>
<dbReference type="SUPFAM" id="SSF51230">
    <property type="entry name" value="Single hybrid motif"/>
    <property type="match status" value="1"/>
</dbReference>
<comment type="caution">
    <text evidence="2">The sequence shown here is derived from an EMBL/GenBank/DDBJ whole genome shotgun (WGS) entry which is preliminary data.</text>
</comment>
<evidence type="ECO:0000259" key="1">
    <source>
        <dbReference type="PROSITE" id="PS50968"/>
    </source>
</evidence>
<dbReference type="OrthoDB" id="3629907at2"/>
<dbReference type="CDD" id="cd06849">
    <property type="entry name" value="lipoyl_domain"/>
    <property type="match status" value="1"/>
</dbReference>
<dbReference type="Pfam" id="PF00364">
    <property type="entry name" value="Biotin_lipoyl"/>
    <property type="match status" value="1"/>
</dbReference>
<dbReference type="RefSeq" id="WP_110484216.1">
    <property type="nucleotide sequence ID" value="NZ_QJVC01000003.1"/>
</dbReference>
<evidence type="ECO:0000313" key="3">
    <source>
        <dbReference type="Proteomes" id="UP000247980"/>
    </source>
</evidence>
<dbReference type="AlphaFoldDB" id="A0A2V5ITI5"/>
<name>A0A2V5ITI5_9MICC</name>
<evidence type="ECO:0000313" key="2">
    <source>
        <dbReference type="EMBL" id="PYI39311.1"/>
    </source>
</evidence>
<dbReference type="PROSITE" id="PS50968">
    <property type="entry name" value="BIOTINYL_LIPOYL"/>
    <property type="match status" value="1"/>
</dbReference>
<sequence>MSDVLFPMMTGDASEPGVLATWYVADGEVVAENHLIAEVAIDKVDAEIYAPVAGTVTLRVEEGDEVAQGAVIASIE</sequence>
<gene>
    <name evidence="2" type="ORF">CVS30_04920</name>
</gene>
<dbReference type="Proteomes" id="UP000247980">
    <property type="component" value="Unassembled WGS sequence"/>
</dbReference>
<dbReference type="EMBL" id="QJVC01000003">
    <property type="protein sequence ID" value="PYI39311.1"/>
    <property type="molecule type" value="Genomic_DNA"/>
</dbReference>
<feature type="domain" description="Lipoyl-binding" evidence="1">
    <location>
        <begin position="1"/>
        <end position="76"/>
    </location>
</feature>
<protein>
    <submittedName>
        <fullName evidence="2">Biotin attachment protein</fullName>
    </submittedName>
</protein>
<reference evidence="2 3" key="1">
    <citation type="submission" date="2018-05" db="EMBL/GenBank/DDBJ databases">
        <title>Genetic diversity of glacier-inhabiting Cryobacterium bacteria in China and description of Cryobacterium mengkeensis sp. nov. and Arthrobacter glacialis sp. nov.</title>
        <authorList>
            <person name="Liu Q."/>
            <person name="Xin Y.-H."/>
        </authorList>
    </citation>
    <scope>NUCLEOTIDE SEQUENCE [LARGE SCALE GENOMIC DNA]</scope>
    <source>
        <strain evidence="2 3">B7</strain>
    </source>
</reference>
<dbReference type="InterPro" id="IPR000089">
    <property type="entry name" value="Biotin_lipoyl"/>
</dbReference>
<accession>A0A2V5ITI5</accession>